<dbReference type="AlphaFoldDB" id="C7Q2S9"/>
<sequence precursor="true">MSGWWRLLASVSVGALIPLAAGMGCALLGLGPNWWMGMSAALGLVWALTQNRILDRAGAAWTELCEAAGEVPALNDDDATLLALFAMHSSPVRVAWPVKILNPCPDSRWWPYPWRHCRVMFAWGCRNAELFTGTERLAGKNLLQRTERGRSWDGTSVYEATGLGRDVAARNAEVLMAGRMEEAA</sequence>
<organism evidence="1 2">
    <name type="scientific">Catenulispora acidiphila (strain DSM 44928 / JCM 14897 / NBRC 102108 / NRRL B-24433 / ID139908)</name>
    <dbReference type="NCBI Taxonomy" id="479433"/>
    <lineage>
        <taxon>Bacteria</taxon>
        <taxon>Bacillati</taxon>
        <taxon>Actinomycetota</taxon>
        <taxon>Actinomycetes</taxon>
        <taxon>Catenulisporales</taxon>
        <taxon>Catenulisporaceae</taxon>
        <taxon>Catenulispora</taxon>
    </lineage>
</organism>
<dbReference type="HOGENOM" id="CLU_1465718_0_0_11"/>
<dbReference type="RefSeq" id="WP_012787114.1">
    <property type="nucleotide sequence ID" value="NC_013131.1"/>
</dbReference>
<dbReference type="InParanoid" id="C7Q2S9"/>
<protein>
    <submittedName>
        <fullName evidence="1">Uncharacterized protein</fullName>
    </submittedName>
</protein>
<dbReference type="PROSITE" id="PS51257">
    <property type="entry name" value="PROKAR_LIPOPROTEIN"/>
    <property type="match status" value="1"/>
</dbReference>
<keyword evidence="2" id="KW-1185">Reference proteome</keyword>
<gene>
    <name evidence="1" type="ordered locus">Caci_2912</name>
</gene>
<evidence type="ECO:0000313" key="2">
    <source>
        <dbReference type="Proteomes" id="UP000000851"/>
    </source>
</evidence>
<dbReference type="KEGG" id="cai:Caci_2912"/>
<dbReference type="STRING" id="479433.Caci_2912"/>
<name>C7Q2S9_CATAD</name>
<dbReference type="Proteomes" id="UP000000851">
    <property type="component" value="Chromosome"/>
</dbReference>
<dbReference type="EMBL" id="CP001700">
    <property type="protein sequence ID" value="ACU71821.1"/>
    <property type="molecule type" value="Genomic_DNA"/>
</dbReference>
<proteinExistence type="predicted"/>
<reference evidence="1 2" key="1">
    <citation type="journal article" date="2009" name="Stand. Genomic Sci.">
        <title>Complete genome sequence of Catenulispora acidiphila type strain (ID 139908).</title>
        <authorList>
            <person name="Copeland A."/>
            <person name="Lapidus A."/>
            <person name="Glavina Del Rio T."/>
            <person name="Nolan M."/>
            <person name="Lucas S."/>
            <person name="Chen F."/>
            <person name="Tice H."/>
            <person name="Cheng J.F."/>
            <person name="Bruce D."/>
            <person name="Goodwin L."/>
            <person name="Pitluck S."/>
            <person name="Mikhailova N."/>
            <person name="Pati A."/>
            <person name="Ivanova N."/>
            <person name="Mavromatis K."/>
            <person name="Chen A."/>
            <person name="Palaniappan K."/>
            <person name="Chain P."/>
            <person name="Land M."/>
            <person name="Hauser L."/>
            <person name="Chang Y.J."/>
            <person name="Jeffries C.D."/>
            <person name="Chertkov O."/>
            <person name="Brettin T."/>
            <person name="Detter J.C."/>
            <person name="Han C."/>
            <person name="Ali Z."/>
            <person name="Tindall B.J."/>
            <person name="Goker M."/>
            <person name="Bristow J."/>
            <person name="Eisen J.A."/>
            <person name="Markowitz V."/>
            <person name="Hugenholtz P."/>
            <person name="Kyrpides N.C."/>
            <person name="Klenk H.P."/>
        </authorList>
    </citation>
    <scope>NUCLEOTIDE SEQUENCE [LARGE SCALE GENOMIC DNA]</scope>
    <source>
        <strain evidence="2">DSM 44928 / JCM 14897 / NBRC 102108 / NRRL B-24433 / ID139908</strain>
    </source>
</reference>
<accession>C7Q2S9</accession>
<evidence type="ECO:0000313" key="1">
    <source>
        <dbReference type="EMBL" id="ACU71821.1"/>
    </source>
</evidence>